<dbReference type="FunFam" id="2.170.130.10:FF:000008">
    <property type="entry name" value="SusC/RagA family TonB-linked outer membrane protein"/>
    <property type="match status" value="1"/>
</dbReference>
<comment type="subcellular location">
    <subcellularLocation>
        <location evidence="1 8">Cell outer membrane</location>
        <topology evidence="1 8">Multi-pass membrane protein</topology>
    </subcellularLocation>
</comment>
<dbReference type="InterPro" id="IPR012910">
    <property type="entry name" value="Plug_dom"/>
</dbReference>
<keyword evidence="7 8" id="KW-0998">Cell outer membrane</keyword>
<dbReference type="SUPFAM" id="SSF49452">
    <property type="entry name" value="Starch-binding domain-like"/>
    <property type="match status" value="1"/>
</dbReference>
<dbReference type="InterPro" id="IPR000531">
    <property type="entry name" value="Beta-barrel_TonB"/>
</dbReference>
<dbReference type="Pfam" id="PF07715">
    <property type="entry name" value="Plug"/>
    <property type="match status" value="1"/>
</dbReference>
<dbReference type="GO" id="GO:0030246">
    <property type="term" value="F:carbohydrate binding"/>
    <property type="evidence" value="ECO:0007669"/>
    <property type="project" value="InterPro"/>
</dbReference>
<dbReference type="Proteomes" id="UP000054223">
    <property type="component" value="Unassembled WGS sequence"/>
</dbReference>
<keyword evidence="4 8" id="KW-0812">Transmembrane</keyword>
<keyword evidence="14" id="KW-1185">Reference proteome</keyword>
<organism evidence="13 14">
    <name type="scientific">Solirubrum puertoriconensis</name>
    <dbReference type="NCBI Taxonomy" id="1751427"/>
    <lineage>
        <taxon>Bacteria</taxon>
        <taxon>Pseudomonadati</taxon>
        <taxon>Bacteroidota</taxon>
        <taxon>Cytophagia</taxon>
        <taxon>Cytophagales</taxon>
    </lineage>
</organism>
<evidence type="ECO:0000259" key="12">
    <source>
        <dbReference type="Pfam" id="PF07715"/>
    </source>
</evidence>
<dbReference type="AlphaFoldDB" id="A0A9X0HK02"/>
<dbReference type="InterPro" id="IPR037066">
    <property type="entry name" value="Plug_dom_sf"/>
</dbReference>
<dbReference type="Gene3D" id="2.60.40.1120">
    <property type="entry name" value="Carboxypeptidase-like, regulatory domain"/>
    <property type="match status" value="1"/>
</dbReference>
<name>A0A9X0HK02_SOLP1</name>
<evidence type="ECO:0000256" key="9">
    <source>
        <dbReference type="RuleBase" id="RU003357"/>
    </source>
</evidence>
<keyword evidence="10" id="KW-0732">Signal</keyword>
<dbReference type="InterPro" id="IPR036942">
    <property type="entry name" value="Beta-barrel_TonB_sf"/>
</dbReference>
<dbReference type="RefSeq" id="WP_059070943.1">
    <property type="nucleotide sequence ID" value="NZ_LNAL01000007.1"/>
</dbReference>
<keyword evidence="6 8" id="KW-0472">Membrane</keyword>
<evidence type="ECO:0000256" key="3">
    <source>
        <dbReference type="ARBA" id="ARBA00022452"/>
    </source>
</evidence>
<keyword evidence="5 9" id="KW-0798">TonB box</keyword>
<dbReference type="InterPro" id="IPR023997">
    <property type="entry name" value="TonB-dep_OMP_SusC/RagA_CS"/>
</dbReference>
<dbReference type="Pfam" id="PF00593">
    <property type="entry name" value="TonB_dep_Rec_b-barrel"/>
    <property type="match status" value="1"/>
</dbReference>
<evidence type="ECO:0000256" key="10">
    <source>
        <dbReference type="SAM" id="SignalP"/>
    </source>
</evidence>
<feature type="domain" description="TonB-dependent receptor-like beta-barrel" evidence="11">
    <location>
        <begin position="399"/>
        <end position="963"/>
    </location>
</feature>
<dbReference type="PROSITE" id="PS52016">
    <property type="entry name" value="TONB_DEPENDENT_REC_3"/>
    <property type="match status" value="1"/>
</dbReference>
<evidence type="ECO:0000313" key="13">
    <source>
        <dbReference type="EMBL" id="KUG07317.1"/>
    </source>
</evidence>
<evidence type="ECO:0000256" key="2">
    <source>
        <dbReference type="ARBA" id="ARBA00022448"/>
    </source>
</evidence>
<evidence type="ECO:0000313" key="14">
    <source>
        <dbReference type="Proteomes" id="UP000054223"/>
    </source>
</evidence>
<evidence type="ECO:0000256" key="6">
    <source>
        <dbReference type="ARBA" id="ARBA00023136"/>
    </source>
</evidence>
<evidence type="ECO:0000256" key="5">
    <source>
        <dbReference type="ARBA" id="ARBA00023077"/>
    </source>
</evidence>
<dbReference type="GO" id="GO:0009279">
    <property type="term" value="C:cell outer membrane"/>
    <property type="evidence" value="ECO:0007669"/>
    <property type="project" value="UniProtKB-SubCell"/>
</dbReference>
<keyword evidence="2 8" id="KW-0813">Transport</keyword>
<dbReference type="Gene3D" id="2.40.170.20">
    <property type="entry name" value="TonB-dependent receptor, beta-barrel domain"/>
    <property type="match status" value="1"/>
</dbReference>
<dbReference type="SUPFAM" id="SSF56935">
    <property type="entry name" value="Porins"/>
    <property type="match status" value="1"/>
</dbReference>
<accession>A0A9X0HK02</accession>
<feature type="chain" id="PRO_5040781938" evidence="10">
    <location>
        <begin position="24"/>
        <end position="1003"/>
    </location>
</feature>
<dbReference type="OrthoDB" id="9768177at2"/>
<evidence type="ECO:0000256" key="4">
    <source>
        <dbReference type="ARBA" id="ARBA00022692"/>
    </source>
</evidence>
<evidence type="ECO:0000259" key="11">
    <source>
        <dbReference type="Pfam" id="PF00593"/>
    </source>
</evidence>
<sequence>MKHSYLPKLWFLLFFLVSCCLSAAAQTGGVSGRILDENQQGLPGVTVLIEGTQLGSSTNAEGQYLIQNVPAGPRVVVASFVGFSTQRIPVTVTAGQTATVPNTVLGENTTLLNEAVVIGYGTQRRQDLSGSVEQISERQFVKGQVTNPEQLVQGKVAGLQVTTSSGAPGAGSVIRIRGGGSLSASNDPLFVIDGVPIDNRDLPGASNPLSLINPNDIESISVLKDASAAAIYGSRASGGVIIVTTKKGLQGEKLRVNVASQNSVATAAQLVDVLSADEFRALVNERGNAQQKATLGTANTDWQKQIFRTAQTTDNNVSLTGAVGKLPFRASAGYLDQEGLLIRNDLKRYTGALSLTPVLLDGNLRVDMNVKGSWIDNNFSNQDAVGAAVYYDPTQPIFSSEGRFSPYGGYFQFLNNDGSINTLATRNPVSLIEQTRRRSTVKRSIGNIQLDYKLPFLRDLSANLNLGYDIQRSRGTSVTDPNAATLTGARLGRGIFEQYARDNNNRLLEAFLRYNKQFGSSRLEVLGGHSYQSFDYKEYVFDDRDVFGQIFQQAADRPINGKDYYDPGYRLLSFYGRANYTLKDKYILTATFRADGSSRFGEDNRWGYFPSAALAWRLKDEGFLKNSSAVSDLKLRLSVGQTGQQDIGTNYYPYLALYTPSRNTAQYQVGNQFYTTLRPGFYNEGLKWETSTTYNAGLDFGFLDGRISGAVDAYQRNTTDLLNFIPFSALSNLSNEGFANVGDLETRGIEANLNLGLVRGEKFEWSINANANVLRSEITRLTNVDNPNFVGNPTGVIAGGVGNNIQINSVGYRPQSFYVFQQVYNSEGKPVEGLYVDRNGDGIINGSDRYRYQSAQPRAILGFGTNVTYGKASLAATLRSHLGNYVYNNVRSQAFFVQNSNGFVNNTTSEVNDSRFGSAQYFSDYFIENASFLRMENITLGYNFGNIYKDRANLNVSFAVQNLFTITNYTGLDPEPQRDNNQGIDNTIYPRPRTFTVGLNFGF</sequence>
<dbReference type="EMBL" id="LNAL01000007">
    <property type="protein sequence ID" value="KUG07317.1"/>
    <property type="molecule type" value="Genomic_DNA"/>
</dbReference>
<keyword evidence="3 8" id="KW-1134">Transmembrane beta strand</keyword>
<protein>
    <submittedName>
        <fullName evidence="13">SusC/RagA family TonB-linked outer membrane protein</fullName>
    </submittedName>
</protein>
<dbReference type="InterPro" id="IPR013784">
    <property type="entry name" value="Carb-bd-like_fold"/>
</dbReference>
<evidence type="ECO:0000256" key="7">
    <source>
        <dbReference type="ARBA" id="ARBA00023237"/>
    </source>
</evidence>
<dbReference type="NCBIfam" id="TIGR04057">
    <property type="entry name" value="SusC_RagA_signa"/>
    <property type="match status" value="1"/>
</dbReference>
<dbReference type="Pfam" id="PF13715">
    <property type="entry name" value="CarbopepD_reg_2"/>
    <property type="match status" value="1"/>
</dbReference>
<reference evidence="13 14" key="1">
    <citation type="submission" date="2015-11" db="EMBL/GenBank/DDBJ databases">
        <title>Solirubrum puertoriconensis gen. nov. an environmental bacteria isolated in Puerto Rico.</title>
        <authorList>
            <person name="Cuebas-Irizarry M.F."/>
            <person name="Montalvo-Rodriguez R."/>
        </authorList>
    </citation>
    <scope>NUCLEOTIDE SEQUENCE [LARGE SCALE GENOMIC DNA]</scope>
    <source>
        <strain evidence="13 14">MC1A</strain>
    </source>
</reference>
<feature type="signal peptide" evidence="10">
    <location>
        <begin position="1"/>
        <end position="23"/>
    </location>
</feature>
<dbReference type="NCBIfam" id="TIGR04056">
    <property type="entry name" value="OMP_RagA_SusC"/>
    <property type="match status" value="1"/>
</dbReference>
<dbReference type="PROSITE" id="PS51257">
    <property type="entry name" value="PROKAR_LIPOPROTEIN"/>
    <property type="match status" value="1"/>
</dbReference>
<evidence type="ECO:0000256" key="1">
    <source>
        <dbReference type="ARBA" id="ARBA00004571"/>
    </source>
</evidence>
<dbReference type="InterPro" id="IPR023996">
    <property type="entry name" value="TonB-dep_OMP_SusC/RagA"/>
</dbReference>
<dbReference type="Gene3D" id="2.170.130.10">
    <property type="entry name" value="TonB-dependent receptor, plug domain"/>
    <property type="match status" value="1"/>
</dbReference>
<comment type="caution">
    <text evidence="13">The sequence shown here is derived from an EMBL/GenBank/DDBJ whole genome shotgun (WGS) entry which is preliminary data.</text>
</comment>
<gene>
    <name evidence="13" type="ORF">ASU33_13235</name>
</gene>
<feature type="domain" description="TonB-dependent receptor plug" evidence="12">
    <location>
        <begin position="125"/>
        <end position="240"/>
    </location>
</feature>
<comment type="similarity">
    <text evidence="8 9">Belongs to the TonB-dependent receptor family.</text>
</comment>
<evidence type="ECO:0000256" key="8">
    <source>
        <dbReference type="PROSITE-ProRule" id="PRU01360"/>
    </source>
</evidence>
<proteinExistence type="inferred from homology"/>
<dbReference type="InterPro" id="IPR039426">
    <property type="entry name" value="TonB-dep_rcpt-like"/>
</dbReference>